<dbReference type="SUPFAM" id="SSF55874">
    <property type="entry name" value="ATPase domain of HSP90 chaperone/DNA topoisomerase II/histidine kinase"/>
    <property type="match status" value="1"/>
</dbReference>
<dbReference type="GO" id="GO:0000155">
    <property type="term" value="F:phosphorelay sensor kinase activity"/>
    <property type="evidence" value="ECO:0007669"/>
    <property type="project" value="InterPro"/>
</dbReference>
<keyword evidence="9" id="KW-0067">ATP-binding</keyword>
<keyword evidence="5" id="KW-0597">Phosphoprotein</keyword>
<reference evidence="13 14" key="1">
    <citation type="submission" date="2019-08" db="EMBL/GenBank/DDBJ databases">
        <title>Deep-cultivation of Planctomycetes and their phenomic and genomic characterization uncovers novel biology.</title>
        <authorList>
            <person name="Wiegand S."/>
            <person name="Jogler M."/>
            <person name="Boedeker C."/>
            <person name="Pinto D."/>
            <person name="Vollmers J."/>
            <person name="Rivas-Marin E."/>
            <person name="Kohn T."/>
            <person name="Peeters S.H."/>
            <person name="Heuer A."/>
            <person name="Rast P."/>
            <person name="Oberbeckmann S."/>
            <person name="Bunk B."/>
            <person name="Jeske O."/>
            <person name="Meyerdierks A."/>
            <person name="Storesund J.E."/>
            <person name="Kallscheuer N."/>
            <person name="Luecker S."/>
            <person name="Lage O.M."/>
            <person name="Pohl T."/>
            <person name="Merkel B.J."/>
            <person name="Hornburger P."/>
            <person name="Mueller R.-W."/>
            <person name="Bruemmer F."/>
            <person name="Labrenz M."/>
            <person name="Spormann A.M."/>
            <person name="Op Den Camp H."/>
            <person name="Overmann J."/>
            <person name="Amann R."/>
            <person name="Jetten M.S.M."/>
            <person name="Mascher T."/>
            <person name="Medema M.H."/>
            <person name="Devos D.P."/>
            <person name="Kaster A.-K."/>
            <person name="Ovreas L."/>
            <person name="Rohde M."/>
            <person name="Galperin M.Y."/>
            <person name="Jogler C."/>
        </authorList>
    </citation>
    <scope>NUCLEOTIDE SEQUENCE [LARGE SCALE GENOMIC DNA]</scope>
    <source>
        <strain evidence="13 14">LF1</strain>
    </source>
</reference>
<dbReference type="SMART" id="SM00304">
    <property type="entry name" value="HAMP"/>
    <property type="match status" value="1"/>
</dbReference>
<feature type="domain" description="Histidine kinase" evidence="11">
    <location>
        <begin position="300"/>
        <end position="508"/>
    </location>
</feature>
<dbReference type="AlphaFoldDB" id="A0A5B1CHW4"/>
<keyword evidence="6 13" id="KW-0808">Transferase</keyword>
<dbReference type="EMBL" id="VRLW01000001">
    <property type="protein sequence ID" value="KAA1258844.1"/>
    <property type="molecule type" value="Genomic_DNA"/>
</dbReference>
<keyword evidence="10" id="KW-1133">Transmembrane helix</keyword>
<evidence type="ECO:0000259" key="11">
    <source>
        <dbReference type="PROSITE" id="PS50109"/>
    </source>
</evidence>
<evidence type="ECO:0000313" key="13">
    <source>
        <dbReference type="EMBL" id="KAA1258844.1"/>
    </source>
</evidence>
<dbReference type="InterPro" id="IPR003661">
    <property type="entry name" value="HisK_dim/P_dom"/>
</dbReference>
<organism evidence="13 14">
    <name type="scientific">Rubripirellula obstinata</name>
    <dbReference type="NCBI Taxonomy" id="406547"/>
    <lineage>
        <taxon>Bacteria</taxon>
        <taxon>Pseudomonadati</taxon>
        <taxon>Planctomycetota</taxon>
        <taxon>Planctomycetia</taxon>
        <taxon>Pirellulales</taxon>
        <taxon>Pirellulaceae</taxon>
        <taxon>Rubripirellula</taxon>
    </lineage>
</organism>
<evidence type="ECO:0000256" key="2">
    <source>
        <dbReference type="ARBA" id="ARBA00004651"/>
    </source>
</evidence>
<evidence type="ECO:0000256" key="10">
    <source>
        <dbReference type="SAM" id="Phobius"/>
    </source>
</evidence>
<dbReference type="PANTHER" id="PTHR44936:SF10">
    <property type="entry name" value="SENSOR PROTEIN RSTB"/>
    <property type="match status" value="1"/>
</dbReference>
<dbReference type="Pfam" id="PF00672">
    <property type="entry name" value="HAMP"/>
    <property type="match status" value="1"/>
</dbReference>
<keyword evidence="14" id="KW-1185">Reference proteome</keyword>
<dbReference type="InterPro" id="IPR005467">
    <property type="entry name" value="His_kinase_dom"/>
</dbReference>
<dbReference type="SMART" id="SM00387">
    <property type="entry name" value="HATPase_c"/>
    <property type="match status" value="1"/>
</dbReference>
<keyword evidence="7" id="KW-0547">Nucleotide-binding</keyword>
<dbReference type="CDD" id="cd06225">
    <property type="entry name" value="HAMP"/>
    <property type="match status" value="1"/>
</dbReference>
<dbReference type="RefSeq" id="WP_238383112.1">
    <property type="nucleotide sequence ID" value="NZ_LWSK01000024.1"/>
</dbReference>
<feature type="domain" description="HAMP" evidence="12">
    <location>
        <begin position="231"/>
        <end position="283"/>
    </location>
</feature>
<dbReference type="Gene3D" id="3.30.565.10">
    <property type="entry name" value="Histidine kinase-like ATPase, C-terminal domain"/>
    <property type="match status" value="1"/>
</dbReference>
<sequence>MIGHSPYRAFGDAVVFKQTPCQGLGVGNHDVSAVAHQRDGDTFATVGGFLVAIRRRSIFIFFIYDGSVSHPATPFRSLRFRLLAPVMVAALVAAVVVAMGSYWLGDRRAERELSQRFDGIQRSLAESTFPLNRVVLDLLADLTQTQLVGIDSSGNVTDSTIELVENARLDYRILAFSTRNQTQRADRVAKIEVLFDKQQIEASRRRAAILPLATGLSTILVLSTITLIVSSRLVGRVNKLHRRVELVAAGDFESKVSDQVDDEIGRLGSAVDTMATELRQLWNQVNHQQSEKLLHQIAGGMAHQLRNSLTGARMAVELHAKQCESADDEGIGVAIHQIEVAEDYVRRLLLVASGNQDDDRPMSIHQCFEDVRRSLSPLAKHLQVDMSWRVVDLEANDSTSQYLVSDGPSWMAAASNLIHNAIEAGDRIDVALTIDDAGCHRLTVADNGAGISETIADELFEPFVTSKPEGMGLGLSVVQRAAERLGGEVRWRRKEDQTIFELESKTMISLDSK</sequence>
<comment type="catalytic activity">
    <reaction evidence="1">
        <text>ATP + protein L-histidine = ADP + protein N-phospho-L-histidine.</text>
        <dbReference type="EC" id="2.7.13.3"/>
    </reaction>
</comment>
<dbReference type="InterPro" id="IPR004358">
    <property type="entry name" value="Sig_transdc_His_kin-like_C"/>
</dbReference>
<dbReference type="EC" id="2.7.13.3" evidence="3"/>
<dbReference type="PANTHER" id="PTHR44936">
    <property type="entry name" value="SENSOR PROTEIN CREC"/>
    <property type="match status" value="1"/>
</dbReference>
<dbReference type="Gene3D" id="1.10.287.130">
    <property type="match status" value="1"/>
</dbReference>
<evidence type="ECO:0000256" key="8">
    <source>
        <dbReference type="ARBA" id="ARBA00022777"/>
    </source>
</evidence>
<evidence type="ECO:0000256" key="7">
    <source>
        <dbReference type="ARBA" id="ARBA00022741"/>
    </source>
</evidence>
<comment type="subcellular location">
    <subcellularLocation>
        <location evidence="2">Cell membrane</location>
        <topology evidence="2">Multi-pass membrane protein</topology>
    </subcellularLocation>
</comment>
<dbReference type="SMART" id="SM00388">
    <property type="entry name" value="HisKA"/>
    <property type="match status" value="1"/>
</dbReference>
<evidence type="ECO:0000256" key="9">
    <source>
        <dbReference type="ARBA" id="ARBA00022840"/>
    </source>
</evidence>
<keyword evidence="4" id="KW-1003">Cell membrane</keyword>
<evidence type="ECO:0000256" key="6">
    <source>
        <dbReference type="ARBA" id="ARBA00022679"/>
    </source>
</evidence>
<evidence type="ECO:0000256" key="3">
    <source>
        <dbReference type="ARBA" id="ARBA00012438"/>
    </source>
</evidence>
<dbReference type="InterPro" id="IPR050980">
    <property type="entry name" value="2C_sensor_his_kinase"/>
</dbReference>
<dbReference type="GO" id="GO:0005886">
    <property type="term" value="C:plasma membrane"/>
    <property type="evidence" value="ECO:0007669"/>
    <property type="project" value="UniProtKB-SubCell"/>
</dbReference>
<gene>
    <name evidence="13" type="primary">kinA</name>
    <name evidence="13" type="ORF">LF1_13680</name>
</gene>
<dbReference type="Proteomes" id="UP000322699">
    <property type="component" value="Unassembled WGS sequence"/>
</dbReference>
<evidence type="ECO:0000256" key="4">
    <source>
        <dbReference type="ARBA" id="ARBA00022475"/>
    </source>
</evidence>
<keyword evidence="10" id="KW-0812">Transmembrane</keyword>
<dbReference type="PROSITE" id="PS50885">
    <property type="entry name" value="HAMP"/>
    <property type="match status" value="1"/>
</dbReference>
<evidence type="ECO:0000259" key="12">
    <source>
        <dbReference type="PROSITE" id="PS50885"/>
    </source>
</evidence>
<dbReference type="CDD" id="cd00075">
    <property type="entry name" value="HATPase"/>
    <property type="match status" value="1"/>
</dbReference>
<feature type="transmembrane region" description="Helical" evidence="10">
    <location>
        <begin position="207"/>
        <end position="229"/>
    </location>
</feature>
<feature type="transmembrane region" description="Helical" evidence="10">
    <location>
        <begin position="82"/>
        <end position="104"/>
    </location>
</feature>
<dbReference type="PRINTS" id="PR00344">
    <property type="entry name" value="BCTRLSENSOR"/>
</dbReference>
<dbReference type="CDD" id="cd00082">
    <property type="entry name" value="HisKA"/>
    <property type="match status" value="1"/>
</dbReference>
<evidence type="ECO:0000256" key="1">
    <source>
        <dbReference type="ARBA" id="ARBA00000085"/>
    </source>
</evidence>
<accession>A0A5B1CHW4</accession>
<dbReference type="InterPro" id="IPR036890">
    <property type="entry name" value="HATPase_C_sf"/>
</dbReference>
<keyword evidence="8 13" id="KW-0418">Kinase</keyword>
<dbReference type="GO" id="GO:0005524">
    <property type="term" value="F:ATP binding"/>
    <property type="evidence" value="ECO:0007669"/>
    <property type="project" value="UniProtKB-KW"/>
</dbReference>
<protein>
    <recommendedName>
        <fullName evidence="3">histidine kinase</fullName>
        <ecNumber evidence="3">2.7.13.3</ecNumber>
    </recommendedName>
</protein>
<comment type="caution">
    <text evidence="13">The sequence shown here is derived from an EMBL/GenBank/DDBJ whole genome shotgun (WGS) entry which is preliminary data.</text>
</comment>
<dbReference type="InterPro" id="IPR003594">
    <property type="entry name" value="HATPase_dom"/>
</dbReference>
<evidence type="ECO:0000313" key="14">
    <source>
        <dbReference type="Proteomes" id="UP000322699"/>
    </source>
</evidence>
<dbReference type="SUPFAM" id="SSF158472">
    <property type="entry name" value="HAMP domain-like"/>
    <property type="match status" value="1"/>
</dbReference>
<keyword evidence="10" id="KW-0472">Membrane</keyword>
<dbReference type="PROSITE" id="PS50109">
    <property type="entry name" value="HIS_KIN"/>
    <property type="match status" value="1"/>
</dbReference>
<evidence type="ECO:0000256" key="5">
    <source>
        <dbReference type="ARBA" id="ARBA00022553"/>
    </source>
</evidence>
<dbReference type="Pfam" id="PF02518">
    <property type="entry name" value="HATPase_c"/>
    <property type="match status" value="1"/>
</dbReference>
<dbReference type="InterPro" id="IPR036097">
    <property type="entry name" value="HisK_dim/P_sf"/>
</dbReference>
<proteinExistence type="predicted"/>
<dbReference type="InterPro" id="IPR003660">
    <property type="entry name" value="HAMP_dom"/>
</dbReference>
<name>A0A5B1CHW4_9BACT</name>
<dbReference type="SUPFAM" id="SSF47384">
    <property type="entry name" value="Homodimeric domain of signal transducing histidine kinase"/>
    <property type="match status" value="1"/>
</dbReference>